<keyword evidence="3" id="KW-1185">Reference proteome</keyword>
<dbReference type="Proteomes" id="UP001489902">
    <property type="component" value="Chromosome 8"/>
</dbReference>
<accession>A0ABZ2XE69</accession>
<protein>
    <submittedName>
        <fullName evidence="2">Uncharacterized protein</fullName>
    </submittedName>
</protein>
<name>A0ABZ2XE69_9HYPO</name>
<feature type="signal peptide" evidence="1">
    <location>
        <begin position="1"/>
        <end position="16"/>
    </location>
</feature>
<proteinExistence type="predicted"/>
<dbReference type="EMBL" id="CP151267">
    <property type="protein sequence ID" value="WZH50302.1"/>
    <property type="molecule type" value="Genomic_DNA"/>
</dbReference>
<evidence type="ECO:0000313" key="3">
    <source>
        <dbReference type="Proteomes" id="UP001489902"/>
    </source>
</evidence>
<evidence type="ECO:0000256" key="1">
    <source>
        <dbReference type="SAM" id="SignalP"/>
    </source>
</evidence>
<reference evidence="2 3" key="1">
    <citation type="submission" date="2024-04" db="EMBL/GenBank/DDBJ databases">
        <title>Complete genome sequence of Fusarium acuminatum.</title>
        <authorList>
            <person name="Lan B."/>
        </authorList>
    </citation>
    <scope>NUCLEOTIDE SEQUENCE [LARGE SCALE GENOMIC DNA]</scope>
    <source>
        <strain evidence="2">1A</strain>
    </source>
</reference>
<feature type="chain" id="PRO_5046291698" evidence="1">
    <location>
        <begin position="17"/>
        <end position="303"/>
    </location>
</feature>
<evidence type="ECO:0000313" key="2">
    <source>
        <dbReference type="EMBL" id="WZH50302.1"/>
    </source>
</evidence>
<organism evidence="2 3">
    <name type="scientific">Fusarium acuminatum</name>
    <dbReference type="NCBI Taxonomy" id="5515"/>
    <lineage>
        <taxon>Eukaryota</taxon>
        <taxon>Fungi</taxon>
        <taxon>Dikarya</taxon>
        <taxon>Ascomycota</taxon>
        <taxon>Pezizomycotina</taxon>
        <taxon>Sordariomycetes</taxon>
        <taxon>Hypocreomycetidae</taxon>
        <taxon>Hypocreales</taxon>
        <taxon>Nectriaceae</taxon>
        <taxon>Fusarium</taxon>
        <taxon>Fusarium tricinctum species complex</taxon>
    </lineage>
</organism>
<keyword evidence="1" id="KW-0732">Signal</keyword>
<gene>
    <name evidence="2" type="ORF">QYS62_011546</name>
</gene>
<sequence length="303" mass="32402">MRFYASFSLAFGLVAASPCRPPTSATLYETFSTSSATEISSSLSESTTSIAQSSVTKIATGSEISTSIESIVTERSTVVDTATTEFTYATISATETLPEPTLHTAITSTTSISADTTTVTSVETFPAITTTTTSEGVVPTGHLLIAGEGPVFGGELKSNKFPGTEMVFGTRNTFFNPVRFLLDESTGRLTQDGVTVCAFYSFKEKHARLTLCPRVFPERGATFLTCAPSFAPGTALQCSAVKLNCEETQQGNQVCTQSTESDWTKFYIGTGDYAWYLGPDDLGSPFTPVDVFVDYATRSADRK</sequence>